<evidence type="ECO:0000313" key="10">
    <source>
        <dbReference type="Proteomes" id="UP000657918"/>
    </source>
</evidence>
<evidence type="ECO:0000256" key="4">
    <source>
        <dbReference type="ARBA" id="ARBA00022449"/>
    </source>
</evidence>
<dbReference type="PANTHER" id="PTHR10778:SF43">
    <property type="entry name" value="UDP-GALACTOSE_UDP-GLUCOSE TRANSPORTER 4-LIKE"/>
    <property type="match status" value="1"/>
</dbReference>
<feature type="transmembrane region" description="Helical" evidence="8">
    <location>
        <begin position="33"/>
        <end position="53"/>
    </location>
</feature>
<keyword evidence="4" id="KW-0050">Antiport</keyword>
<evidence type="ECO:0000256" key="7">
    <source>
        <dbReference type="ARBA" id="ARBA00023136"/>
    </source>
</evidence>
<proteinExistence type="inferred from homology"/>
<dbReference type="GO" id="GO:0005789">
    <property type="term" value="C:endoplasmic reticulum membrane"/>
    <property type="evidence" value="ECO:0007669"/>
    <property type="project" value="TreeGrafter"/>
</dbReference>
<dbReference type="PANTHER" id="PTHR10778">
    <property type="entry name" value="SOLUTE CARRIER FAMILY 35 MEMBER B"/>
    <property type="match status" value="1"/>
</dbReference>
<dbReference type="Proteomes" id="UP000657918">
    <property type="component" value="Unassembled WGS sequence"/>
</dbReference>
<dbReference type="InterPro" id="IPR013657">
    <property type="entry name" value="SCL35B1-4/HUT1"/>
</dbReference>
<keyword evidence="10" id="KW-1185">Reference proteome</keyword>
<comment type="similarity">
    <text evidence="2">Belongs to the nucleotide-sugar transporter family. UDP-galactose:UMP antiporter (TC 2.A.7.11) subfamily.</text>
</comment>
<accession>A0A835N3E2</accession>
<feature type="transmembrane region" description="Helical" evidence="8">
    <location>
        <begin position="7"/>
        <end position="27"/>
    </location>
</feature>
<dbReference type="GO" id="GO:0015297">
    <property type="term" value="F:antiporter activity"/>
    <property type="evidence" value="ECO:0007669"/>
    <property type="project" value="UniProtKB-KW"/>
</dbReference>
<evidence type="ECO:0000256" key="3">
    <source>
        <dbReference type="ARBA" id="ARBA00022448"/>
    </source>
</evidence>
<organism evidence="9 10">
    <name type="scientific">Salix dunnii</name>
    <dbReference type="NCBI Taxonomy" id="1413687"/>
    <lineage>
        <taxon>Eukaryota</taxon>
        <taxon>Viridiplantae</taxon>
        <taxon>Streptophyta</taxon>
        <taxon>Embryophyta</taxon>
        <taxon>Tracheophyta</taxon>
        <taxon>Spermatophyta</taxon>
        <taxon>Magnoliopsida</taxon>
        <taxon>eudicotyledons</taxon>
        <taxon>Gunneridae</taxon>
        <taxon>Pentapetalae</taxon>
        <taxon>rosids</taxon>
        <taxon>fabids</taxon>
        <taxon>Malpighiales</taxon>
        <taxon>Salicaceae</taxon>
        <taxon>Saliceae</taxon>
        <taxon>Salix</taxon>
    </lineage>
</organism>
<comment type="subcellular location">
    <subcellularLocation>
        <location evidence="1">Membrane</location>
        <topology evidence="1">Multi-pass membrane protein</topology>
    </subcellularLocation>
</comment>
<protein>
    <submittedName>
        <fullName evidence="9">Uncharacterized protein</fullName>
    </submittedName>
</protein>
<gene>
    <name evidence="9" type="ORF">SADUNF_Sadunf03G0089300</name>
</gene>
<keyword evidence="3" id="KW-0813">Transport</keyword>
<dbReference type="AlphaFoldDB" id="A0A835N3E2"/>
<keyword evidence="7 8" id="KW-0472">Membrane</keyword>
<evidence type="ECO:0000256" key="8">
    <source>
        <dbReference type="SAM" id="Phobius"/>
    </source>
</evidence>
<dbReference type="OrthoDB" id="1680042at2759"/>
<dbReference type="GO" id="GO:0000139">
    <property type="term" value="C:Golgi membrane"/>
    <property type="evidence" value="ECO:0007669"/>
    <property type="project" value="TreeGrafter"/>
</dbReference>
<evidence type="ECO:0000256" key="5">
    <source>
        <dbReference type="ARBA" id="ARBA00022692"/>
    </source>
</evidence>
<reference evidence="9 10" key="1">
    <citation type="submission" date="2020-10" db="EMBL/GenBank/DDBJ databases">
        <title>Plant Genome Project.</title>
        <authorList>
            <person name="Zhang R.-G."/>
        </authorList>
    </citation>
    <scope>NUCLEOTIDE SEQUENCE [LARGE SCALE GENOMIC DNA]</scope>
    <source>
        <strain evidence="9">FAFU-HL-1</strain>
        <tissue evidence="9">Leaf</tissue>
    </source>
</reference>
<evidence type="ECO:0000256" key="1">
    <source>
        <dbReference type="ARBA" id="ARBA00004141"/>
    </source>
</evidence>
<keyword evidence="5 8" id="KW-0812">Transmembrane</keyword>
<dbReference type="GO" id="GO:0046964">
    <property type="term" value="F:3'-phosphoadenosine 5'-phosphosulfate transmembrane transporter activity"/>
    <property type="evidence" value="ECO:0007669"/>
    <property type="project" value="TreeGrafter"/>
</dbReference>
<evidence type="ECO:0000256" key="2">
    <source>
        <dbReference type="ARBA" id="ARBA00008349"/>
    </source>
</evidence>
<comment type="caution">
    <text evidence="9">The sequence shown here is derived from an EMBL/GenBank/DDBJ whole genome shotgun (WGS) entry which is preliminary data.</text>
</comment>
<name>A0A835N3E2_9ROSI</name>
<evidence type="ECO:0000256" key="6">
    <source>
        <dbReference type="ARBA" id="ARBA00022989"/>
    </source>
</evidence>
<dbReference type="EMBL" id="JADGMS010000003">
    <property type="protein sequence ID" value="KAF9685776.1"/>
    <property type="molecule type" value="Genomic_DNA"/>
</dbReference>
<sequence length="159" mass="18738">MKGEDQASNSFLFVHLGFSLVISSMAFMSYGWYFIFVQGFVCLVLIYLVLIYLQGFNSKQMVNPWKTYWKLFVVLIGSHGLTKRSLAFLNYPAQIMFKSTKVLPVMIEKKTFSSRIHISLAPDYWFDPFHFGRCLNISQFLYIWRADDFWCFNYGFFDG</sequence>
<evidence type="ECO:0000313" key="9">
    <source>
        <dbReference type="EMBL" id="KAF9685776.1"/>
    </source>
</evidence>
<dbReference type="Pfam" id="PF08449">
    <property type="entry name" value="UAA"/>
    <property type="match status" value="1"/>
</dbReference>
<keyword evidence="6 8" id="KW-1133">Transmembrane helix</keyword>